<accession>A0A811NDD9</accession>
<dbReference type="PANTHER" id="PTHR13620:SF59">
    <property type="entry name" value="POLYNUCLEOTIDYL TRANSFERASE, RIBONUCLEASE H-LIKE SUPERFAMILY PROTEIN"/>
    <property type="match status" value="1"/>
</dbReference>
<dbReference type="InterPro" id="IPR051132">
    <property type="entry name" value="3-5_Exonuclease_domain"/>
</dbReference>
<feature type="compositionally biased region" description="Acidic residues" evidence="3">
    <location>
        <begin position="224"/>
        <end position="236"/>
    </location>
</feature>
<dbReference type="GO" id="GO:0008408">
    <property type="term" value="F:3'-5' exonuclease activity"/>
    <property type="evidence" value="ECO:0007669"/>
    <property type="project" value="InterPro"/>
</dbReference>
<dbReference type="SUPFAM" id="SSF53098">
    <property type="entry name" value="Ribonuclease H-like"/>
    <property type="match status" value="1"/>
</dbReference>
<dbReference type="GO" id="GO:0005737">
    <property type="term" value="C:cytoplasm"/>
    <property type="evidence" value="ECO:0007669"/>
    <property type="project" value="TreeGrafter"/>
</dbReference>
<gene>
    <name evidence="5" type="ORF">NCGR_LOCUS14946</name>
</gene>
<sequence length="295" mass="33237">MVARRRRGNPVVPRSTVRVYRNPVVTTVTARPGVARRWVHTALWRHRRPRLYSADGDGLTVGLGVQWTPPFRKLSPGAEPRPGTLQLSAGNSCLVFKIARTGGAVPRILRRFLADARVTFAAYNVASDCRKLRAHHGIEVASTLELRSAGDGLGNAPMAEMANRLLGIPRGRVEKPRWIATSEWDGRRLSWGQVRYAAADAYLSCRLGERIRRRSRRGMHVVEIEDEYESSDGDESVESRELEPADDDDGDDGRWTDRFVGFIGGWVQDEEDRYGLDEYENNTCLPYQTPAFVIY</sequence>
<evidence type="ECO:0000313" key="6">
    <source>
        <dbReference type="Proteomes" id="UP000604825"/>
    </source>
</evidence>
<dbReference type="Gene3D" id="3.30.420.10">
    <property type="entry name" value="Ribonuclease H-like superfamily/Ribonuclease H"/>
    <property type="match status" value="1"/>
</dbReference>
<dbReference type="GO" id="GO:0006139">
    <property type="term" value="P:nucleobase-containing compound metabolic process"/>
    <property type="evidence" value="ECO:0007669"/>
    <property type="project" value="InterPro"/>
</dbReference>
<evidence type="ECO:0000256" key="3">
    <source>
        <dbReference type="SAM" id="MobiDB-lite"/>
    </source>
</evidence>
<proteinExistence type="predicted"/>
<dbReference type="EMBL" id="CAJGYO010000003">
    <property type="protein sequence ID" value="CAD6221719.1"/>
    <property type="molecule type" value="Genomic_DNA"/>
</dbReference>
<keyword evidence="1" id="KW-0540">Nuclease</keyword>
<dbReference type="Pfam" id="PF01612">
    <property type="entry name" value="DNA_pol_A_exo1"/>
    <property type="match status" value="1"/>
</dbReference>
<dbReference type="GO" id="GO:0003676">
    <property type="term" value="F:nucleic acid binding"/>
    <property type="evidence" value="ECO:0007669"/>
    <property type="project" value="InterPro"/>
</dbReference>
<dbReference type="InterPro" id="IPR002562">
    <property type="entry name" value="3'-5'_exonuclease_dom"/>
</dbReference>
<feature type="domain" description="3'-5' exonuclease" evidence="4">
    <location>
        <begin position="85"/>
        <end position="212"/>
    </location>
</feature>
<name>A0A811NDD9_9POAL</name>
<evidence type="ECO:0000313" key="5">
    <source>
        <dbReference type="EMBL" id="CAD6221719.1"/>
    </source>
</evidence>
<evidence type="ECO:0000256" key="2">
    <source>
        <dbReference type="ARBA" id="ARBA00022801"/>
    </source>
</evidence>
<dbReference type="GO" id="GO:0005634">
    <property type="term" value="C:nucleus"/>
    <property type="evidence" value="ECO:0007669"/>
    <property type="project" value="TreeGrafter"/>
</dbReference>
<comment type="caution">
    <text evidence="5">The sequence shown here is derived from an EMBL/GenBank/DDBJ whole genome shotgun (WGS) entry which is preliminary data.</text>
</comment>
<organism evidence="5 6">
    <name type="scientific">Miscanthus lutarioriparius</name>
    <dbReference type="NCBI Taxonomy" id="422564"/>
    <lineage>
        <taxon>Eukaryota</taxon>
        <taxon>Viridiplantae</taxon>
        <taxon>Streptophyta</taxon>
        <taxon>Embryophyta</taxon>
        <taxon>Tracheophyta</taxon>
        <taxon>Spermatophyta</taxon>
        <taxon>Magnoliopsida</taxon>
        <taxon>Liliopsida</taxon>
        <taxon>Poales</taxon>
        <taxon>Poaceae</taxon>
        <taxon>PACMAD clade</taxon>
        <taxon>Panicoideae</taxon>
        <taxon>Andropogonodae</taxon>
        <taxon>Andropogoneae</taxon>
        <taxon>Saccharinae</taxon>
        <taxon>Miscanthus</taxon>
    </lineage>
</organism>
<evidence type="ECO:0000256" key="1">
    <source>
        <dbReference type="ARBA" id="ARBA00022722"/>
    </source>
</evidence>
<evidence type="ECO:0000259" key="4">
    <source>
        <dbReference type="Pfam" id="PF01612"/>
    </source>
</evidence>
<dbReference type="PANTHER" id="PTHR13620">
    <property type="entry name" value="3-5 EXONUCLEASE"/>
    <property type="match status" value="1"/>
</dbReference>
<dbReference type="OrthoDB" id="756480at2759"/>
<dbReference type="Proteomes" id="UP000604825">
    <property type="component" value="Unassembled WGS sequence"/>
</dbReference>
<dbReference type="AlphaFoldDB" id="A0A811NDD9"/>
<keyword evidence="2" id="KW-0378">Hydrolase</keyword>
<dbReference type="InterPro" id="IPR012337">
    <property type="entry name" value="RNaseH-like_sf"/>
</dbReference>
<dbReference type="CDD" id="cd06141">
    <property type="entry name" value="WRN_exo"/>
    <property type="match status" value="1"/>
</dbReference>
<dbReference type="InterPro" id="IPR036397">
    <property type="entry name" value="RNaseH_sf"/>
</dbReference>
<feature type="region of interest" description="Disordered" evidence="3">
    <location>
        <begin position="224"/>
        <end position="254"/>
    </location>
</feature>
<protein>
    <recommendedName>
        <fullName evidence="4">3'-5' exonuclease domain-containing protein</fullName>
    </recommendedName>
</protein>
<keyword evidence="6" id="KW-1185">Reference proteome</keyword>
<reference evidence="5" key="1">
    <citation type="submission" date="2020-10" db="EMBL/GenBank/DDBJ databases">
        <authorList>
            <person name="Han B."/>
            <person name="Lu T."/>
            <person name="Zhao Q."/>
            <person name="Huang X."/>
            <person name="Zhao Y."/>
        </authorList>
    </citation>
    <scope>NUCLEOTIDE SEQUENCE</scope>
</reference>